<reference evidence="2 3" key="1">
    <citation type="submission" date="2021-01" db="EMBL/GenBank/DDBJ databases">
        <title>Genomic Encyclopedia of Type Strains, Phase IV (KMG-IV): sequencing the most valuable type-strain genomes for metagenomic binning, comparative biology and taxonomic classification.</title>
        <authorList>
            <person name="Goeker M."/>
        </authorList>
    </citation>
    <scope>NUCLEOTIDE SEQUENCE [LARGE SCALE GENOMIC DNA]</scope>
    <source>
        <strain evidence="2 3">DSM 27513</strain>
    </source>
</reference>
<name>A0ABS2PK51_9STRE</name>
<dbReference type="EMBL" id="JAFBEI010000007">
    <property type="protein sequence ID" value="MBM7635657.1"/>
    <property type="molecule type" value="Genomic_DNA"/>
</dbReference>
<feature type="transmembrane region" description="Helical" evidence="1">
    <location>
        <begin position="36"/>
        <end position="56"/>
    </location>
</feature>
<comment type="caution">
    <text evidence="2">The sequence shown here is derived from an EMBL/GenBank/DDBJ whole genome shotgun (WGS) entry which is preliminary data.</text>
</comment>
<sequence>MSIYMMLPLILLLLLYILFLIIDILSHKNTRYFPWWVWIIVSCVSLPFGGIIYLLIGREK</sequence>
<keyword evidence="1" id="KW-1133">Transmembrane helix</keyword>
<keyword evidence="1" id="KW-0812">Transmembrane</keyword>
<evidence type="ECO:0000313" key="3">
    <source>
        <dbReference type="Proteomes" id="UP000809081"/>
    </source>
</evidence>
<organism evidence="2 3">
    <name type="scientific">Streptococcus saliviloxodontae</name>
    <dbReference type="NCBI Taxonomy" id="1349416"/>
    <lineage>
        <taxon>Bacteria</taxon>
        <taxon>Bacillati</taxon>
        <taxon>Bacillota</taxon>
        <taxon>Bacilli</taxon>
        <taxon>Lactobacillales</taxon>
        <taxon>Streptococcaceae</taxon>
        <taxon>Streptococcus</taxon>
    </lineage>
</organism>
<proteinExistence type="predicted"/>
<evidence type="ECO:0000256" key="1">
    <source>
        <dbReference type="SAM" id="Phobius"/>
    </source>
</evidence>
<keyword evidence="1" id="KW-0472">Membrane</keyword>
<keyword evidence="3" id="KW-1185">Reference proteome</keyword>
<accession>A0ABS2PK51</accession>
<protein>
    <submittedName>
        <fullName evidence="2">Membrane protein YczE</fullName>
    </submittedName>
</protein>
<dbReference type="Proteomes" id="UP000809081">
    <property type="component" value="Unassembled WGS sequence"/>
</dbReference>
<evidence type="ECO:0000313" key="2">
    <source>
        <dbReference type="EMBL" id="MBM7635657.1"/>
    </source>
</evidence>
<gene>
    <name evidence="2" type="ORF">JOC31_000458</name>
</gene>